<reference evidence="6 7" key="1">
    <citation type="submission" date="2018-11" db="EMBL/GenBank/DDBJ databases">
        <title>Genome sequence and assembly of Colletotrichum sidae.</title>
        <authorList>
            <person name="Gan P."/>
            <person name="Shirasu K."/>
        </authorList>
    </citation>
    <scope>NUCLEOTIDE SEQUENCE [LARGE SCALE GENOMIC DNA]</scope>
    <source>
        <strain evidence="6 7">CBS 518.97</strain>
    </source>
</reference>
<evidence type="ECO:0000256" key="1">
    <source>
        <dbReference type="ARBA" id="ARBA00004141"/>
    </source>
</evidence>
<dbReference type="GO" id="GO:0022857">
    <property type="term" value="F:transmembrane transporter activity"/>
    <property type="evidence" value="ECO:0007669"/>
    <property type="project" value="InterPro"/>
</dbReference>
<name>A0A4R8T3Z3_9PEZI</name>
<dbReference type="InterPro" id="IPR036259">
    <property type="entry name" value="MFS_trans_sf"/>
</dbReference>
<feature type="transmembrane region" description="Helical" evidence="4">
    <location>
        <begin position="266"/>
        <end position="285"/>
    </location>
</feature>
<feature type="transmembrane region" description="Helical" evidence="4">
    <location>
        <begin position="139"/>
        <end position="160"/>
    </location>
</feature>
<feature type="transmembrane region" description="Helical" evidence="4">
    <location>
        <begin position="460"/>
        <end position="477"/>
    </location>
</feature>
<evidence type="ECO:0000256" key="2">
    <source>
        <dbReference type="ARBA" id="ARBA00006727"/>
    </source>
</evidence>
<dbReference type="PROSITE" id="PS50850">
    <property type="entry name" value="MFS"/>
    <property type="match status" value="1"/>
</dbReference>
<keyword evidence="4" id="KW-0472">Membrane</keyword>
<dbReference type="GO" id="GO:0016020">
    <property type="term" value="C:membrane"/>
    <property type="evidence" value="ECO:0007669"/>
    <property type="project" value="UniProtKB-SubCell"/>
</dbReference>
<feature type="transmembrane region" description="Helical" evidence="4">
    <location>
        <begin position="338"/>
        <end position="360"/>
    </location>
</feature>
<proteinExistence type="inferred from homology"/>
<dbReference type="PANTHER" id="PTHR11360:SF319">
    <property type="entry name" value="MAJOR FACILITATOR SUPERFAMILY (MFS) PROFILE DOMAIN-CONTAINING PROTEIN"/>
    <property type="match status" value="1"/>
</dbReference>
<feature type="compositionally biased region" description="Low complexity" evidence="3">
    <location>
        <begin position="86"/>
        <end position="98"/>
    </location>
</feature>
<dbReference type="Gene3D" id="1.20.1250.20">
    <property type="entry name" value="MFS general substrate transporter like domains"/>
    <property type="match status" value="2"/>
</dbReference>
<dbReference type="Proteomes" id="UP000295604">
    <property type="component" value="Unassembled WGS sequence"/>
</dbReference>
<dbReference type="PANTHER" id="PTHR11360">
    <property type="entry name" value="MONOCARBOXYLATE TRANSPORTER"/>
    <property type="match status" value="1"/>
</dbReference>
<evidence type="ECO:0000256" key="4">
    <source>
        <dbReference type="SAM" id="Phobius"/>
    </source>
</evidence>
<dbReference type="EMBL" id="QAPF01000312">
    <property type="protein sequence ID" value="TEA11868.1"/>
    <property type="molecule type" value="Genomic_DNA"/>
</dbReference>
<dbReference type="SUPFAM" id="SSF103473">
    <property type="entry name" value="MFS general substrate transporter"/>
    <property type="match status" value="1"/>
</dbReference>
<protein>
    <submittedName>
        <fullName evidence="6">Aspyridones efflux protein apdF</fullName>
    </submittedName>
</protein>
<evidence type="ECO:0000313" key="7">
    <source>
        <dbReference type="Proteomes" id="UP000295604"/>
    </source>
</evidence>
<comment type="subcellular location">
    <subcellularLocation>
        <location evidence="1">Membrane</location>
        <topology evidence="1">Multi-pass membrane protein</topology>
    </subcellularLocation>
</comment>
<keyword evidence="7" id="KW-1185">Reference proteome</keyword>
<feature type="transmembrane region" description="Helical" evidence="4">
    <location>
        <begin position="497"/>
        <end position="516"/>
    </location>
</feature>
<dbReference type="CDD" id="cd17352">
    <property type="entry name" value="MFS_MCT_SLC16"/>
    <property type="match status" value="1"/>
</dbReference>
<feature type="transmembrane region" description="Helical" evidence="4">
    <location>
        <begin position="426"/>
        <end position="453"/>
    </location>
</feature>
<feature type="transmembrane region" description="Helical" evidence="4">
    <location>
        <begin position="297"/>
        <end position="317"/>
    </location>
</feature>
<gene>
    <name evidence="6" type="primary">apdF-0</name>
    <name evidence="6" type="ORF">C8034_v007289</name>
</gene>
<evidence type="ECO:0000256" key="3">
    <source>
        <dbReference type="SAM" id="MobiDB-lite"/>
    </source>
</evidence>
<feature type="transmembrane region" description="Helical" evidence="4">
    <location>
        <begin position="402"/>
        <end position="420"/>
    </location>
</feature>
<organism evidence="6 7">
    <name type="scientific">Colletotrichum sidae</name>
    <dbReference type="NCBI Taxonomy" id="1347389"/>
    <lineage>
        <taxon>Eukaryota</taxon>
        <taxon>Fungi</taxon>
        <taxon>Dikarya</taxon>
        <taxon>Ascomycota</taxon>
        <taxon>Pezizomycotina</taxon>
        <taxon>Sordariomycetes</taxon>
        <taxon>Hypocreomycetidae</taxon>
        <taxon>Glomerellales</taxon>
        <taxon>Glomerellaceae</taxon>
        <taxon>Colletotrichum</taxon>
        <taxon>Colletotrichum orbiculare species complex</taxon>
    </lineage>
</organism>
<dbReference type="InterPro" id="IPR011701">
    <property type="entry name" value="MFS"/>
</dbReference>
<feature type="transmembrane region" description="Helical" evidence="4">
    <location>
        <begin position="205"/>
        <end position="224"/>
    </location>
</feature>
<feature type="transmembrane region" description="Helical" evidence="4">
    <location>
        <begin position="230"/>
        <end position="254"/>
    </location>
</feature>
<accession>A0A4R8T3Z3</accession>
<dbReference type="Pfam" id="PF07690">
    <property type="entry name" value="MFS_1"/>
    <property type="match status" value="1"/>
</dbReference>
<evidence type="ECO:0000313" key="6">
    <source>
        <dbReference type="EMBL" id="TEA11868.1"/>
    </source>
</evidence>
<feature type="domain" description="Major facilitator superfamily (MFS) profile" evidence="5">
    <location>
        <begin position="337"/>
        <end position="525"/>
    </location>
</feature>
<feature type="compositionally biased region" description="Basic and acidic residues" evidence="3">
    <location>
        <begin position="76"/>
        <end position="85"/>
    </location>
</feature>
<comment type="caution">
    <text evidence="6">The sequence shown here is derived from an EMBL/GenBank/DDBJ whole genome shotgun (WGS) entry which is preliminary data.</text>
</comment>
<feature type="transmembrane region" description="Helical" evidence="4">
    <location>
        <begin position="180"/>
        <end position="198"/>
    </location>
</feature>
<feature type="region of interest" description="Disordered" evidence="3">
    <location>
        <begin position="26"/>
        <end position="129"/>
    </location>
</feature>
<keyword evidence="4" id="KW-0812">Transmembrane</keyword>
<feature type="compositionally biased region" description="Basic and acidic residues" evidence="3">
    <location>
        <begin position="28"/>
        <end position="42"/>
    </location>
</feature>
<feature type="compositionally biased region" description="Basic and acidic residues" evidence="3">
    <location>
        <begin position="100"/>
        <end position="121"/>
    </location>
</feature>
<dbReference type="InterPro" id="IPR020846">
    <property type="entry name" value="MFS_dom"/>
</dbReference>
<sequence length="525" mass="56373">MTGPFFQHRLSDQKYCNWTWVMISSTPESEHESTLKEDKEKEAMDDDTFSDVAQGTVEGESSRSTSTDSSSIPAPGDEHRRDPDRAAPSAAALSNNAANQEKRVDQNREKDAGQAQDKQDEASQSAVDENDFPEGGFRAWLVAAGTASILFCSLGYTNSFGVFQAYYMRNQLSGHTPDDISWIGAIQAFLVFASGAIGGPIFDRYGAWVIRPAAVIYVLSIMMTSLCREYWQFMLAQGVLGGLSNGLIMFPAMAATPQYFCRKRGAAMGVAIAGSSVGAVVFPIVLSELLDRLGFGWAVRVCGFVMTPLLLFSSVAVRARLPPRRTQFIPWSAFRDPLYCLLIAAVGFLFVGMFVPFFYLPTFGIARGMDPGLASYLVAIVNGASVPGRIIPGILGDRFGRVNILFFAGFTTAVSILAWTKATTDAGIIVFSACFGLTSGAIISGGSVVFTLCPKTPKEIGSYMGMGIAIASVAVLIGPPASGALLNRYHGFDQVSIFGGVMCMVGTVLTLVAKFFTKEGVFGFV</sequence>
<evidence type="ECO:0000259" key="5">
    <source>
        <dbReference type="PROSITE" id="PS50850"/>
    </source>
</evidence>
<dbReference type="AlphaFoldDB" id="A0A4R8T3Z3"/>
<keyword evidence="4" id="KW-1133">Transmembrane helix</keyword>
<dbReference type="InterPro" id="IPR050327">
    <property type="entry name" value="Proton-linked_MCT"/>
</dbReference>
<feature type="transmembrane region" description="Helical" evidence="4">
    <location>
        <begin position="372"/>
        <end position="390"/>
    </location>
</feature>
<comment type="similarity">
    <text evidence="2">Belongs to the major facilitator superfamily. Monocarboxylate porter (TC 2.A.1.13) family.</text>
</comment>
<feature type="compositionally biased region" description="Low complexity" evidence="3">
    <location>
        <begin position="62"/>
        <end position="71"/>
    </location>
</feature>